<dbReference type="Pfam" id="PF00694">
    <property type="entry name" value="Aconitase_C"/>
    <property type="match status" value="1"/>
</dbReference>
<keyword evidence="7" id="KW-0100">Branched-chain amino acid biosynthesis</keyword>
<dbReference type="EC" id="4.2.1.33" evidence="7"/>
<evidence type="ECO:0000313" key="9">
    <source>
        <dbReference type="EMBL" id="SDF99390.1"/>
    </source>
</evidence>
<evidence type="ECO:0000313" key="10">
    <source>
        <dbReference type="Proteomes" id="UP000199355"/>
    </source>
</evidence>
<keyword evidence="10" id="KW-1185">Reference proteome</keyword>
<evidence type="ECO:0000256" key="2">
    <source>
        <dbReference type="ARBA" id="ARBA00002695"/>
    </source>
</evidence>
<dbReference type="STRING" id="571438.SAMN05192586_12223"/>
<evidence type="ECO:0000256" key="5">
    <source>
        <dbReference type="ARBA" id="ARBA00011271"/>
    </source>
</evidence>
<dbReference type="InterPro" id="IPR033940">
    <property type="entry name" value="IPMI_Swivel"/>
</dbReference>
<dbReference type="RefSeq" id="WP_092155128.1">
    <property type="nucleotide sequence ID" value="NZ_FNBX01000022.1"/>
</dbReference>
<evidence type="ECO:0000259" key="8">
    <source>
        <dbReference type="Pfam" id="PF00694"/>
    </source>
</evidence>
<proteinExistence type="inferred from homology"/>
<comment type="subunit">
    <text evidence="5 7">Heterodimer of LeuC and LeuD.</text>
</comment>
<dbReference type="PANTHER" id="PTHR43345">
    <property type="entry name" value="3-ISOPROPYLMALATE DEHYDRATASE SMALL SUBUNIT 2-RELATED-RELATED"/>
    <property type="match status" value="1"/>
</dbReference>
<dbReference type="Gene3D" id="3.20.19.10">
    <property type="entry name" value="Aconitase, domain 4"/>
    <property type="match status" value="1"/>
</dbReference>
<organism evidence="9 10">
    <name type="scientific">Desulfovibrio legallii</name>
    <dbReference type="NCBI Taxonomy" id="571438"/>
    <lineage>
        <taxon>Bacteria</taxon>
        <taxon>Pseudomonadati</taxon>
        <taxon>Thermodesulfobacteriota</taxon>
        <taxon>Desulfovibrionia</taxon>
        <taxon>Desulfovibrionales</taxon>
        <taxon>Desulfovibrionaceae</taxon>
        <taxon>Desulfovibrio</taxon>
    </lineage>
</organism>
<comment type="catalytic activity">
    <reaction evidence="1 7">
        <text>(2R,3S)-3-isopropylmalate = (2S)-2-isopropylmalate</text>
        <dbReference type="Rhea" id="RHEA:32287"/>
        <dbReference type="ChEBI" id="CHEBI:1178"/>
        <dbReference type="ChEBI" id="CHEBI:35121"/>
        <dbReference type="EC" id="4.2.1.33"/>
    </reaction>
</comment>
<evidence type="ECO:0000256" key="4">
    <source>
        <dbReference type="ARBA" id="ARBA00009869"/>
    </source>
</evidence>
<keyword evidence="7" id="KW-0432">Leucine biosynthesis</keyword>
<dbReference type="GO" id="GO:0009098">
    <property type="term" value="P:L-leucine biosynthetic process"/>
    <property type="evidence" value="ECO:0007669"/>
    <property type="project" value="UniProtKB-UniRule"/>
</dbReference>
<keyword evidence="6 7" id="KW-0456">Lyase</keyword>
<dbReference type="InterPro" id="IPR015928">
    <property type="entry name" value="Aconitase/3IPM_dehydase_swvl"/>
</dbReference>
<dbReference type="NCBIfam" id="TIGR02087">
    <property type="entry name" value="LEUD_arch"/>
    <property type="match status" value="1"/>
</dbReference>
<dbReference type="InterPro" id="IPR000573">
    <property type="entry name" value="AconitaseA/IPMdHydase_ssu_swvl"/>
</dbReference>
<evidence type="ECO:0000256" key="3">
    <source>
        <dbReference type="ARBA" id="ARBA00004729"/>
    </source>
</evidence>
<dbReference type="InterPro" id="IPR050075">
    <property type="entry name" value="LeuD"/>
</dbReference>
<comment type="pathway">
    <text evidence="3 7">Amino-acid biosynthesis; L-leucine biosynthesis; L-leucine from 3-methyl-2-oxobutanoate: step 2/4.</text>
</comment>
<accession>A0A1G7QP24</accession>
<name>A0A1G7QP24_9BACT</name>
<keyword evidence="7" id="KW-0028">Amino-acid biosynthesis</keyword>
<dbReference type="EMBL" id="FNBX01000022">
    <property type="protein sequence ID" value="SDF99390.1"/>
    <property type="molecule type" value="Genomic_DNA"/>
</dbReference>
<gene>
    <name evidence="7" type="primary">leuD</name>
    <name evidence="9" type="ORF">SAMN05192586_12223</name>
</gene>
<dbReference type="HAMAP" id="MF_01032">
    <property type="entry name" value="LeuD_type2"/>
    <property type="match status" value="1"/>
</dbReference>
<dbReference type="AlphaFoldDB" id="A0A1G7QP24"/>
<reference evidence="10" key="1">
    <citation type="submission" date="2016-10" db="EMBL/GenBank/DDBJ databases">
        <authorList>
            <person name="Varghese N."/>
            <person name="Submissions S."/>
        </authorList>
    </citation>
    <scope>NUCLEOTIDE SEQUENCE [LARGE SCALE GENOMIC DNA]</scope>
    <source>
        <strain evidence="10">KHC7</strain>
    </source>
</reference>
<dbReference type="OrthoDB" id="9777465at2"/>
<protein>
    <recommendedName>
        <fullName evidence="7">3-isopropylmalate dehydratase small subunit</fullName>
        <ecNumber evidence="7">4.2.1.33</ecNumber>
    </recommendedName>
    <alternativeName>
        <fullName evidence="7">Alpha-IPM isomerase</fullName>
        <shortName evidence="7">IPMI</shortName>
    </alternativeName>
    <alternativeName>
        <fullName evidence="7">Isopropylmalate isomerase</fullName>
    </alternativeName>
</protein>
<feature type="domain" description="Aconitase A/isopropylmalate dehydratase small subunit swivel" evidence="8">
    <location>
        <begin position="51"/>
        <end position="105"/>
    </location>
</feature>
<dbReference type="CDD" id="cd01577">
    <property type="entry name" value="IPMI_Swivel"/>
    <property type="match status" value="1"/>
</dbReference>
<dbReference type="PANTHER" id="PTHR43345:SF2">
    <property type="entry name" value="3-ISOPROPYLMALATE DEHYDRATASE SMALL SUBUNIT 1"/>
    <property type="match status" value="1"/>
</dbReference>
<dbReference type="InterPro" id="IPR011827">
    <property type="entry name" value="LeuD_type2/HacB/DmdB"/>
</dbReference>
<dbReference type="UniPathway" id="UPA00048">
    <property type="reaction ID" value="UER00071"/>
</dbReference>
<evidence type="ECO:0000256" key="1">
    <source>
        <dbReference type="ARBA" id="ARBA00000491"/>
    </source>
</evidence>
<evidence type="ECO:0000256" key="7">
    <source>
        <dbReference type="HAMAP-Rule" id="MF_01032"/>
    </source>
</evidence>
<evidence type="ECO:0000256" key="6">
    <source>
        <dbReference type="ARBA" id="ARBA00023239"/>
    </source>
</evidence>
<dbReference type="Proteomes" id="UP000199355">
    <property type="component" value="Unassembled WGS sequence"/>
</dbReference>
<dbReference type="GO" id="GO:0003861">
    <property type="term" value="F:3-isopropylmalate dehydratase activity"/>
    <property type="evidence" value="ECO:0007669"/>
    <property type="project" value="UniProtKB-UniRule"/>
</dbReference>
<comment type="function">
    <text evidence="2 7">Catalyzes the isomerization between 2-isopropylmalate and 3-isopropylmalate, via the formation of 2-isopropylmaleate.</text>
</comment>
<dbReference type="SUPFAM" id="SSF52016">
    <property type="entry name" value="LeuD/IlvD-like"/>
    <property type="match status" value="1"/>
</dbReference>
<sequence length="174" mass="18558">MQYKGTAHKVGEHIDTDAIIPARFLVTTDAKKLGENCMAGLEPDWVKRVAPGDILVAGRNFGCGSSREHAPIAILGAGIPVVVGHSFARIFYRNAFNMGLLLLEVGDEVNKINDGDSLEIDAATGRIRDLTNGAEIVCPPLPKSMANILAKGGLVGYVKERLVKQAQNSNGEHA</sequence>
<comment type="similarity">
    <text evidence="4 7">Belongs to the LeuD family. LeuD type 2 subfamily.</text>
</comment>